<dbReference type="EMBL" id="NRRV01000067">
    <property type="protein sequence ID" value="MBK1633072.1"/>
    <property type="molecule type" value="Genomic_DNA"/>
</dbReference>
<protein>
    <recommendedName>
        <fullName evidence="5">Dual-action ribosomal maturation protein DarP</fullName>
    </recommendedName>
    <alternativeName>
        <fullName evidence="5">Large ribosomal subunit assembly factor DarP</fullName>
    </alternativeName>
</protein>
<comment type="function">
    <text evidence="5">Member of a network of 50S ribosomal subunit biogenesis factors which assembles along the 30S-50S interface, preventing incorrect 23S rRNA structures from forming. Promotes peptidyl transferase center (PTC) maturation.</text>
</comment>
<dbReference type="Proteomes" id="UP000748752">
    <property type="component" value="Unassembled WGS sequence"/>
</dbReference>
<reference evidence="7 8" key="1">
    <citation type="journal article" date="2020" name="Microorganisms">
        <title>Osmotic Adaptation and Compatible Solute Biosynthesis of Phototrophic Bacteria as Revealed from Genome Analyses.</title>
        <authorList>
            <person name="Imhoff J.F."/>
            <person name="Rahn T."/>
            <person name="Kunzel S."/>
            <person name="Keller A."/>
            <person name="Neulinger S.C."/>
        </authorList>
    </citation>
    <scope>NUCLEOTIDE SEQUENCE [LARGE SCALE GENOMIC DNA]</scope>
    <source>
        <strain evidence="7 8">DSM 6210</strain>
    </source>
</reference>
<dbReference type="NCBIfam" id="NF003593">
    <property type="entry name" value="PRK05255.1-1"/>
    <property type="match status" value="1"/>
</dbReference>
<proteinExistence type="inferred from homology"/>
<evidence type="ECO:0000256" key="4">
    <source>
        <dbReference type="ARBA" id="ARBA00022884"/>
    </source>
</evidence>
<dbReference type="InterPro" id="IPR006839">
    <property type="entry name" value="DarP"/>
</dbReference>
<dbReference type="RefSeq" id="WP_200241033.1">
    <property type="nucleotide sequence ID" value="NZ_NRRV01000067.1"/>
</dbReference>
<evidence type="ECO:0000313" key="7">
    <source>
        <dbReference type="EMBL" id="MBK1633072.1"/>
    </source>
</evidence>
<evidence type="ECO:0000256" key="3">
    <source>
        <dbReference type="ARBA" id="ARBA00022730"/>
    </source>
</evidence>
<keyword evidence="8" id="KW-1185">Reference proteome</keyword>
<keyword evidence="1 5" id="KW-0963">Cytoplasm</keyword>
<keyword evidence="4 5" id="KW-0694">RNA-binding</keyword>
<name>A0ABS1CMK7_9GAMM</name>
<dbReference type="InterPro" id="IPR023153">
    <property type="entry name" value="DarP_sf"/>
</dbReference>
<organism evidence="7 8">
    <name type="scientific">Thiohalocapsa halophila</name>
    <dbReference type="NCBI Taxonomy" id="69359"/>
    <lineage>
        <taxon>Bacteria</taxon>
        <taxon>Pseudomonadati</taxon>
        <taxon>Pseudomonadota</taxon>
        <taxon>Gammaproteobacteria</taxon>
        <taxon>Chromatiales</taxon>
        <taxon>Chromatiaceae</taxon>
        <taxon>Thiohalocapsa</taxon>
    </lineage>
</organism>
<comment type="similarity">
    <text evidence="5">Belongs to the DarP family.</text>
</comment>
<keyword evidence="3 5" id="KW-0699">rRNA-binding</keyword>
<evidence type="ECO:0000256" key="6">
    <source>
        <dbReference type="SAM" id="MobiDB-lite"/>
    </source>
</evidence>
<keyword evidence="2 5" id="KW-0690">Ribosome biogenesis</keyword>
<evidence type="ECO:0000256" key="1">
    <source>
        <dbReference type="ARBA" id="ARBA00022490"/>
    </source>
</evidence>
<dbReference type="CDD" id="cd16331">
    <property type="entry name" value="YjgA-like"/>
    <property type="match status" value="1"/>
</dbReference>
<dbReference type="PANTHER" id="PTHR38101:SF1">
    <property type="entry name" value="UPF0307 PROTEIN YJGA"/>
    <property type="match status" value="1"/>
</dbReference>
<dbReference type="SUPFAM" id="SSF158710">
    <property type="entry name" value="PSPTO4464-like"/>
    <property type="match status" value="1"/>
</dbReference>
<dbReference type="HAMAP" id="MF_00765">
    <property type="entry name" value="DarP"/>
    <property type="match status" value="1"/>
</dbReference>
<evidence type="ECO:0000256" key="5">
    <source>
        <dbReference type="HAMAP-Rule" id="MF_00765"/>
    </source>
</evidence>
<dbReference type="PIRSF" id="PIRSF016183">
    <property type="entry name" value="UCP016183"/>
    <property type="match status" value="1"/>
</dbReference>
<dbReference type="Gene3D" id="1.10.60.30">
    <property type="entry name" value="PSPTO4464-like domains"/>
    <property type="match status" value="2"/>
</dbReference>
<gene>
    <name evidence="5" type="primary">darP</name>
    <name evidence="7" type="ORF">CKO31_20405</name>
</gene>
<comment type="subcellular location">
    <subcellularLocation>
        <location evidence="5">Cytoplasm</location>
    </subcellularLocation>
    <text evidence="5">Associates with late stage pre-50S ribosomal subunits.</text>
</comment>
<feature type="region of interest" description="Disordered" evidence="6">
    <location>
        <begin position="1"/>
        <end position="29"/>
    </location>
</feature>
<sequence length="181" mass="20407">MTHDNSDSIQDVLPADEPAGDEPSKSARKRERLALQDLAEEMLGLPRAELEGLGLGPDTWAAIDETARIKDRRAMRRHVKRVANCLAREESTAPLQALLDARAEQARQATARHHRVERWRARLIDEGDAALTELLDAYPQADRQRLRAAVRAAQRDAERGRPEAPRKLFRLLRELVDAADD</sequence>
<evidence type="ECO:0000256" key="2">
    <source>
        <dbReference type="ARBA" id="ARBA00022517"/>
    </source>
</evidence>
<comment type="caution">
    <text evidence="7">The sequence shown here is derived from an EMBL/GenBank/DDBJ whole genome shotgun (WGS) entry which is preliminary data.</text>
</comment>
<dbReference type="Pfam" id="PF04751">
    <property type="entry name" value="DarP"/>
    <property type="match status" value="1"/>
</dbReference>
<accession>A0ABS1CMK7</accession>
<evidence type="ECO:0000313" key="8">
    <source>
        <dbReference type="Proteomes" id="UP000748752"/>
    </source>
</evidence>
<dbReference type="PANTHER" id="PTHR38101">
    <property type="entry name" value="UPF0307 PROTEIN YJGA"/>
    <property type="match status" value="1"/>
</dbReference>